<keyword evidence="1" id="KW-0812">Transmembrane</keyword>
<keyword evidence="1" id="KW-1133">Transmembrane helix</keyword>
<gene>
    <name evidence="2" type="ORF">MCOR_27026</name>
</gene>
<feature type="transmembrane region" description="Helical" evidence="1">
    <location>
        <begin position="96"/>
        <end position="116"/>
    </location>
</feature>
<proteinExistence type="predicted"/>
<evidence type="ECO:0000313" key="2">
    <source>
        <dbReference type="EMBL" id="CAC5392060.1"/>
    </source>
</evidence>
<evidence type="ECO:0000256" key="1">
    <source>
        <dbReference type="SAM" id="Phobius"/>
    </source>
</evidence>
<accession>A0A6J8CAJ0</accession>
<organism evidence="2 3">
    <name type="scientific">Mytilus coruscus</name>
    <name type="common">Sea mussel</name>
    <dbReference type="NCBI Taxonomy" id="42192"/>
    <lineage>
        <taxon>Eukaryota</taxon>
        <taxon>Metazoa</taxon>
        <taxon>Spiralia</taxon>
        <taxon>Lophotrochozoa</taxon>
        <taxon>Mollusca</taxon>
        <taxon>Bivalvia</taxon>
        <taxon>Autobranchia</taxon>
        <taxon>Pteriomorphia</taxon>
        <taxon>Mytilida</taxon>
        <taxon>Mytiloidea</taxon>
        <taxon>Mytilidae</taxon>
        <taxon>Mytilinae</taxon>
        <taxon>Mytilus</taxon>
    </lineage>
</organism>
<reference evidence="2 3" key="1">
    <citation type="submission" date="2020-06" db="EMBL/GenBank/DDBJ databases">
        <authorList>
            <person name="Li R."/>
            <person name="Bekaert M."/>
        </authorList>
    </citation>
    <scope>NUCLEOTIDE SEQUENCE [LARGE SCALE GENOMIC DNA]</scope>
    <source>
        <strain evidence="3">wild</strain>
    </source>
</reference>
<sequence length="187" mass="21234">MSSDLFICNISYLLYIKNEIKGKLNVPLVDDSFLFLNLLLLICTLDDDDIKGSNYLCKLGDDDLMKSRVAIDFRVTLAVYISEYIVTKMSLVEGKLVRLMLVFLICFVFMDTTSAGCCRKFKEKYCKDCTKGTPCCGHDKCNIFCCGCRCRTEPSGKDCFVRQGACKCYKAKENVAHHWLLPTCLLM</sequence>
<protein>
    <submittedName>
        <fullName evidence="2">Uncharacterized protein</fullName>
    </submittedName>
</protein>
<name>A0A6J8CAJ0_MYTCO</name>
<dbReference type="OrthoDB" id="3737830at2759"/>
<dbReference type="AlphaFoldDB" id="A0A6J8CAJ0"/>
<evidence type="ECO:0000313" key="3">
    <source>
        <dbReference type="Proteomes" id="UP000507470"/>
    </source>
</evidence>
<keyword evidence="1" id="KW-0472">Membrane</keyword>
<dbReference type="EMBL" id="CACVKT020004897">
    <property type="protein sequence ID" value="CAC5392060.1"/>
    <property type="molecule type" value="Genomic_DNA"/>
</dbReference>
<dbReference type="Proteomes" id="UP000507470">
    <property type="component" value="Unassembled WGS sequence"/>
</dbReference>
<keyword evidence="3" id="KW-1185">Reference proteome</keyword>